<dbReference type="SUPFAM" id="SSF48452">
    <property type="entry name" value="TPR-like"/>
    <property type="match status" value="2"/>
</dbReference>
<keyword evidence="2" id="KW-0175">Coiled coil</keyword>
<protein>
    <recommendedName>
        <fullName evidence="5">Tetratricopeptide repeat-containing protein</fullName>
    </recommendedName>
</protein>
<name>A0A1M7ZAY8_9BACT</name>
<dbReference type="PANTHER" id="PTHR45588:SF1">
    <property type="entry name" value="WW DOMAIN-CONTAINING PROTEIN"/>
    <property type="match status" value="1"/>
</dbReference>
<accession>A0A1M7ZAY8</accession>
<proteinExistence type="predicted"/>
<dbReference type="PROSITE" id="PS51257">
    <property type="entry name" value="PROKAR_LIPOPROTEIN"/>
    <property type="match status" value="1"/>
</dbReference>
<dbReference type="RefSeq" id="WP_073571261.1">
    <property type="nucleotide sequence ID" value="NZ_FRXN01000002.1"/>
</dbReference>
<evidence type="ECO:0000313" key="4">
    <source>
        <dbReference type="Proteomes" id="UP000184609"/>
    </source>
</evidence>
<evidence type="ECO:0000256" key="2">
    <source>
        <dbReference type="SAM" id="Coils"/>
    </source>
</evidence>
<dbReference type="Gene3D" id="1.25.40.10">
    <property type="entry name" value="Tetratricopeptide repeat domain"/>
    <property type="match status" value="2"/>
</dbReference>
<dbReference type="AlphaFoldDB" id="A0A1M7ZAY8"/>
<feature type="coiled-coil region" evidence="2">
    <location>
        <begin position="397"/>
        <end position="457"/>
    </location>
</feature>
<dbReference type="STRING" id="1073327.SAMN04488108_1605"/>
<feature type="repeat" description="TPR" evidence="1">
    <location>
        <begin position="61"/>
        <end position="94"/>
    </location>
</feature>
<dbReference type="Proteomes" id="UP000184609">
    <property type="component" value="Unassembled WGS sequence"/>
</dbReference>
<dbReference type="InterPro" id="IPR019734">
    <property type="entry name" value="TPR_rpt"/>
</dbReference>
<dbReference type="PROSITE" id="PS50005">
    <property type="entry name" value="TPR"/>
    <property type="match status" value="1"/>
</dbReference>
<evidence type="ECO:0000256" key="1">
    <source>
        <dbReference type="PROSITE-ProRule" id="PRU00339"/>
    </source>
</evidence>
<evidence type="ECO:0008006" key="5">
    <source>
        <dbReference type="Google" id="ProtNLM"/>
    </source>
</evidence>
<dbReference type="InterPro" id="IPR011990">
    <property type="entry name" value="TPR-like_helical_dom_sf"/>
</dbReference>
<keyword evidence="4" id="KW-1185">Reference proteome</keyword>
<gene>
    <name evidence="3" type="ORF">SAMN04488108_1605</name>
</gene>
<dbReference type="PANTHER" id="PTHR45588">
    <property type="entry name" value="TPR DOMAIN-CONTAINING PROTEIN"/>
    <property type="match status" value="1"/>
</dbReference>
<keyword evidence="1" id="KW-0802">TPR repeat</keyword>
<organism evidence="3 4">
    <name type="scientific">Algoriphagus zhangzhouensis</name>
    <dbReference type="NCBI Taxonomy" id="1073327"/>
    <lineage>
        <taxon>Bacteria</taxon>
        <taxon>Pseudomonadati</taxon>
        <taxon>Bacteroidota</taxon>
        <taxon>Cytophagia</taxon>
        <taxon>Cytophagales</taxon>
        <taxon>Cyclobacteriaceae</taxon>
        <taxon>Algoriphagus</taxon>
    </lineage>
</organism>
<dbReference type="OrthoDB" id="9778494at2"/>
<sequence>MKNAERLLTILILSFLISCQGKKTDKISSISNIDLLTGEITLCGNGDFGEVSFAQSCKLDARSTFDLAISLLHSFEYTEAEKAFAKVLEIDPKCAMAYWGVAMSNFHSLWLQSGTDYLIKGEKALKIANSISTDKRETAYIHALATFYDDWENKNHQVRVRLFEEEMQKVYQTYGDDKEAAIFYALALRATADPTDKTYAVQRKSGKILESIYPNQPNHPGIAHYLIHNYDYPELAELALPTARMYAQIAPASAHAQHMPSHIFTRLGLWDESINSNINSTESALCYSQSIDPQAHWDEELHGMDYLVYAYLQKGDMQKAYDEFEYLKSFKKVFPVNFKVAYTAAAIPARIALESRNWKEAAVLQKPGMVLDWNLMPWQESILIYARAMGSIRMGNIKDSKVELEKLIANRQKLLKEEDAYKANQVNIQIKTIEAWIALAENQVPEAIEEMRKAAEMEYNTNKHPVTPGEVLPAGEVLGDMLLVVDQPEEALVAYEYDLKQHPNRFNGIFGAATAARNSGQKELANSYFKQLIELGNDSERPEMAIAKAYLKK</sequence>
<reference evidence="4" key="1">
    <citation type="submission" date="2016-12" db="EMBL/GenBank/DDBJ databases">
        <authorList>
            <person name="Varghese N."/>
            <person name="Submissions S."/>
        </authorList>
    </citation>
    <scope>NUCLEOTIDE SEQUENCE [LARGE SCALE GENOMIC DNA]</scope>
    <source>
        <strain evidence="4">DSM 25035</strain>
    </source>
</reference>
<evidence type="ECO:0000313" key="3">
    <source>
        <dbReference type="EMBL" id="SHO61836.1"/>
    </source>
</evidence>
<dbReference type="EMBL" id="FRXN01000002">
    <property type="protein sequence ID" value="SHO61836.1"/>
    <property type="molecule type" value="Genomic_DNA"/>
</dbReference>